<dbReference type="OrthoDB" id="7688673at2"/>
<keyword evidence="5" id="KW-1185">Reference proteome</keyword>
<dbReference type="PANTHER" id="PTHR30363">
    <property type="entry name" value="HTH-TYPE TRANSCRIPTIONAL REGULATOR SRLR-RELATED"/>
    <property type="match status" value="1"/>
</dbReference>
<keyword evidence="2" id="KW-0804">Transcription</keyword>
<accession>A0A344UQY7</accession>
<dbReference type="SUPFAM" id="SSF46785">
    <property type="entry name" value="Winged helix' DNA-binding domain"/>
    <property type="match status" value="1"/>
</dbReference>
<dbReference type="SUPFAM" id="SSF100950">
    <property type="entry name" value="NagB/RpiA/CoA transferase-like"/>
    <property type="match status" value="1"/>
</dbReference>
<reference evidence="4 5" key="1">
    <citation type="submission" date="2017-12" db="EMBL/GenBank/DDBJ databases">
        <title>The whole genome sequence of the Acidipropionibacterium virtanenii sp. nov. type strain JS278.</title>
        <authorList>
            <person name="Laine P."/>
            <person name="Deptula P."/>
            <person name="Varmanen P."/>
            <person name="Auvinen P."/>
        </authorList>
    </citation>
    <scope>NUCLEOTIDE SEQUENCE [LARGE SCALE GENOMIC DNA]</scope>
    <source>
        <strain evidence="4 5">JS278</strain>
    </source>
</reference>
<proteinExistence type="predicted"/>
<protein>
    <submittedName>
        <fullName evidence="4">Glucitol operon repressor</fullName>
    </submittedName>
</protein>
<dbReference type="GO" id="GO:0003700">
    <property type="term" value="F:DNA-binding transcription factor activity"/>
    <property type="evidence" value="ECO:0007669"/>
    <property type="project" value="InterPro"/>
</dbReference>
<organism evidence="4 5">
    <name type="scientific">Acidipropionibacterium virtanenii</name>
    <dbReference type="NCBI Taxonomy" id="2057246"/>
    <lineage>
        <taxon>Bacteria</taxon>
        <taxon>Bacillati</taxon>
        <taxon>Actinomycetota</taxon>
        <taxon>Actinomycetes</taxon>
        <taxon>Propionibacteriales</taxon>
        <taxon>Propionibacteriaceae</taxon>
        <taxon>Acidipropionibacterium</taxon>
    </lineage>
</organism>
<dbReference type="InterPro" id="IPR001034">
    <property type="entry name" value="DeoR_HTH"/>
</dbReference>
<name>A0A344UQY7_9ACTN</name>
<dbReference type="PROSITE" id="PS51000">
    <property type="entry name" value="HTH_DEOR_2"/>
    <property type="match status" value="1"/>
</dbReference>
<dbReference type="EMBL" id="CP025198">
    <property type="protein sequence ID" value="AXE37685.1"/>
    <property type="molecule type" value="Genomic_DNA"/>
</dbReference>
<dbReference type="PANTHER" id="PTHR30363:SF44">
    <property type="entry name" value="AGA OPERON TRANSCRIPTIONAL REPRESSOR-RELATED"/>
    <property type="match status" value="1"/>
</dbReference>
<dbReference type="KEGG" id="acij:JS278_00492"/>
<dbReference type="SMART" id="SM00420">
    <property type="entry name" value="HTH_DEOR"/>
    <property type="match status" value="1"/>
</dbReference>
<evidence type="ECO:0000313" key="5">
    <source>
        <dbReference type="Proteomes" id="UP000251995"/>
    </source>
</evidence>
<keyword evidence="1" id="KW-0805">Transcription regulation</keyword>
<evidence type="ECO:0000259" key="3">
    <source>
        <dbReference type="PROSITE" id="PS51000"/>
    </source>
</evidence>
<dbReference type="InterPro" id="IPR050313">
    <property type="entry name" value="Carb_Metab_HTH_regulators"/>
</dbReference>
<dbReference type="Proteomes" id="UP000251995">
    <property type="component" value="Chromosome"/>
</dbReference>
<dbReference type="InterPro" id="IPR036388">
    <property type="entry name" value="WH-like_DNA-bd_sf"/>
</dbReference>
<dbReference type="InterPro" id="IPR036390">
    <property type="entry name" value="WH_DNA-bd_sf"/>
</dbReference>
<dbReference type="RefSeq" id="WP_114043810.1">
    <property type="nucleotide sequence ID" value="NZ_CP025198.1"/>
</dbReference>
<feature type="domain" description="HTH deoR-type" evidence="3">
    <location>
        <begin position="12"/>
        <end position="67"/>
    </location>
</feature>
<dbReference type="InterPro" id="IPR014036">
    <property type="entry name" value="DeoR-like_C"/>
</dbReference>
<dbReference type="InterPro" id="IPR037171">
    <property type="entry name" value="NagB/RpiA_transferase-like"/>
</dbReference>
<dbReference type="Pfam" id="PF00455">
    <property type="entry name" value="DeoRC"/>
    <property type="match status" value="1"/>
</dbReference>
<gene>
    <name evidence="4" type="primary">srlR_1</name>
    <name evidence="4" type="ORF">JS278_00492</name>
</gene>
<dbReference type="AlphaFoldDB" id="A0A344UQY7"/>
<evidence type="ECO:0000313" key="4">
    <source>
        <dbReference type="EMBL" id="AXE37685.1"/>
    </source>
</evidence>
<evidence type="ECO:0000256" key="1">
    <source>
        <dbReference type="ARBA" id="ARBA00023015"/>
    </source>
</evidence>
<dbReference type="SMART" id="SM01134">
    <property type="entry name" value="DeoRC"/>
    <property type="match status" value="1"/>
</dbReference>
<sequence>MTEPSRETTRTPSKRQAAILRRLSKLGFASTTSLANHFQVSEMSIRRDAAAIEKLGLARRVHGGLVSLRAVTDGSRDFFGRNIVNSMEKEVIARAAAQAVGDQDVIVIDAGTTAYQFARALPETFRGTVISHSLPVFNLMLNRSNVTTISLGGELYRRSQAFIGSSALTAARELKAGTFFMGAAALDARGIYASLDIEKEIKRALIGICQNIVLLADSTKFNANAPVALVPWDDRFTVLTDRLPSTELLAEFADRGVRVDEADSLPAREGVGMIS</sequence>
<dbReference type="Pfam" id="PF08220">
    <property type="entry name" value="HTH_DeoR"/>
    <property type="match status" value="1"/>
</dbReference>
<dbReference type="PRINTS" id="PR00037">
    <property type="entry name" value="HTHLACR"/>
</dbReference>
<dbReference type="Gene3D" id="1.10.10.10">
    <property type="entry name" value="Winged helix-like DNA-binding domain superfamily/Winged helix DNA-binding domain"/>
    <property type="match status" value="1"/>
</dbReference>
<evidence type="ECO:0000256" key="2">
    <source>
        <dbReference type="ARBA" id="ARBA00023163"/>
    </source>
</evidence>